<evidence type="ECO:0000313" key="1">
    <source>
        <dbReference type="EMBL" id="JAH12649.1"/>
    </source>
</evidence>
<dbReference type="AlphaFoldDB" id="A0A0E9Q7A9"/>
<sequence length="71" mass="8093">MEPLWGFSMSKVESCVFSGCFSRSSRDCPSPSDHTVEDTHTCTHRQTHTHHIIYLTSTMCCNIFLQLLQSV</sequence>
<protein>
    <submittedName>
        <fullName evidence="1">Uncharacterized protein</fullName>
    </submittedName>
</protein>
<reference evidence="1" key="2">
    <citation type="journal article" date="2015" name="Fish Shellfish Immunol.">
        <title>Early steps in the European eel (Anguilla anguilla)-Vibrio vulnificus interaction in the gills: Role of the RtxA13 toxin.</title>
        <authorList>
            <person name="Callol A."/>
            <person name="Pajuelo D."/>
            <person name="Ebbesson L."/>
            <person name="Teles M."/>
            <person name="MacKenzie S."/>
            <person name="Amaro C."/>
        </authorList>
    </citation>
    <scope>NUCLEOTIDE SEQUENCE</scope>
</reference>
<reference evidence="1" key="1">
    <citation type="submission" date="2014-11" db="EMBL/GenBank/DDBJ databases">
        <authorList>
            <person name="Amaro Gonzalez C."/>
        </authorList>
    </citation>
    <scope>NUCLEOTIDE SEQUENCE</scope>
</reference>
<dbReference type="EMBL" id="GBXM01095928">
    <property type="protein sequence ID" value="JAH12649.1"/>
    <property type="molecule type" value="Transcribed_RNA"/>
</dbReference>
<name>A0A0E9Q7A9_ANGAN</name>
<accession>A0A0E9Q7A9</accession>
<proteinExistence type="predicted"/>
<organism evidence="1">
    <name type="scientific">Anguilla anguilla</name>
    <name type="common">European freshwater eel</name>
    <name type="synonym">Muraena anguilla</name>
    <dbReference type="NCBI Taxonomy" id="7936"/>
    <lineage>
        <taxon>Eukaryota</taxon>
        <taxon>Metazoa</taxon>
        <taxon>Chordata</taxon>
        <taxon>Craniata</taxon>
        <taxon>Vertebrata</taxon>
        <taxon>Euteleostomi</taxon>
        <taxon>Actinopterygii</taxon>
        <taxon>Neopterygii</taxon>
        <taxon>Teleostei</taxon>
        <taxon>Anguilliformes</taxon>
        <taxon>Anguillidae</taxon>
        <taxon>Anguilla</taxon>
    </lineage>
</organism>